<evidence type="ECO:0000313" key="3">
    <source>
        <dbReference type="EMBL" id="SFE32390.1"/>
    </source>
</evidence>
<evidence type="ECO:0000256" key="1">
    <source>
        <dbReference type="ARBA" id="ARBA00022729"/>
    </source>
</evidence>
<sequence>MTKQFHQTICASLGLSLAAGLFQSWLHFQRGLDLYTLASFRSWFLVFDFIALITASLLVTYYFRKNYRATFWAGLVATLISFVTLLYLILATLYPLLGQYYRAAVLLGVLAYLVYGTILAASHSGSRPWLKGAGIGMALLYGAQLAALMWFIDIPPYPPTAKLDVIQQWLSLADRIVPVLLLFNFVDELKNTPDVKEPVDLPAGLLLAKGMVVILAISTTVLAIQLLGDNHNHTHISARETALAQPFEEGSYVSRQGDTLLYRLLKPLHYDAKKRYPLVVGLPFSCRLDNIRQIDACPIAKWLATDENRRKYPCFVFVPRCPPYSGWGGVANTPSVAPLAIEALVSLDKAFSIDTQRRYVSGVSRGGYGSWHLIGTHPELFAAAIPVCGEGDPSQAPGMAGIAVWAFHGAKDMNVPVSGSREMVSALKQAGGAPRYTEYAHLAHSVWEEVIKTPGLLDWLFSQKQTDHSKATKS</sequence>
<accession>A0A1I1ZPW4</accession>
<dbReference type="InterPro" id="IPR050955">
    <property type="entry name" value="Plant_Biomass_Hydrol_Est"/>
</dbReference>
<dbReference type="PANTHER" id="PTHR43037:SF1">
    <property type="entry name" value="BLL1128 PROTEIN"/>
    <property type="match status" value="1"/>
</dbReference>
<dbReference type="Gene3D" id="3.40.50.1820">
    <property type="entry name" value="alpha/beta hydrolase"/>
    <property type="match status" value="1"/>
</dbReference>
<feature type="transmembrane region" description="Helical" evidence="2">
    <location>
        <begin position="42"/>
        <end position="63"/>
    </location>
</feature>
<evidence type="ECO:0000313" key="4">
    <source>
        <dbReference type="Proteomes" id="UP000198598"/>
    </source>
</evidence>
<reference evidence="3 4" key="1">
    <citation type="submission" date="2016-10" db="EMBL/GenBank/DDBJ databases">
        <authorList>
            <person name="de Groot N.N."/>
        </authorList>
    </citation>
    <scope>NUCLEOTIDE SEQUENCE [LARGE SCALE GENOMIC DNA]</scope>
    <source>
        <strain evidence="3 4">DSM 26130</strain>
    </source>
</reference>
<keyword evidence="1" id="KW-0732">Signal</keyword>
<keyword evidence="2" id="KW-0472">Membrane</keyword>
<keyword evidence="4" id="KW-1185">Reference proteome</keyword>
<feature type="transmembrane region" description="Helical" evidence="2">
    <location>
        <begin position="70"/>
        <end position="94"/>
    </location>
</feature>
<dbReference type="InterPro" id="IPR029058">
    <property type="entry name" value="AB_hydrolase_fold"/>
</dbReference>
<dbReference type="PANTHER" id="PTHR43037">
    <property type="entry name" value="UNNAMED PRODUCT-RELATED"/>
    <property type="match status" value="1"/>
</dbReference>
<dbReference type="OrthoDB" id="9764953at2"/>
<feature type="transmembrane region" description="Helical" evidence="2">
    <location>
        <begin position="206"/>
        <end position="227"/>
    </location>
</feature>
<feature type="transmembrane region" description="Helical" evidence="2">
    <location>
        <begin position="133"/>
        <end position="152"/>
    </location>
</feature>
<protein>
    <recommendedName>
        <fullName evidence="5">Peptidase</fullName>
    </recommendedName>
</protein>
<proteinExistence type="predicted"/>
<dbReference type="AlphaFoldDB" id="A0A1I1ZPW4"/>
<evidence type="ECO:0008006" key="5">
    <source>
        <dbReference type="Google" id="ProtNLM"/>
    </source>
</evidence>
<dbReference type="STRING" id="662367.SAMN05216167_112151"/>
<dbReference type="SUPFAM" id="SSF53474">
    <property type="entry name" value="alpha/beta-Hydrolases"/>
    <property type="match status" value="1"/>
</dbReference>
<evidence type="ECO:0000256" key="2">
    <source>
        <dbReference type="SAM" id="Phobius"/>
    </source>
</evidence>
<keyword evidence="2" id="KW-0812">Transmembrane</keyword>
<keyword evidence="2" id="KW-1133">Transmembrane helix</keyword>
<dbReference type="Proteomes" id="UP000198598">
    <property type="component" value="Unassembled WGS sequence"/>
</dbReference>
<dbReference type="EMBL" id="FOLQ01000012">
    <property type="protein sequence ID" value="SFE32390.1"/>
    <property type="molecule type" value="Genomic_DNA"/>
</dbReference>
<organism evidence="3 4">
    <name type="scientific">Spirosoma endophyticum</name>
    <dbReference type="NCBI Taxonomy" id="662367"/>
    <lineage>
        <taxon>Bacteria</taxon>
        <taxon>Pseudomonadati</taxon>
        <taxon>Bacteroidota</taxon>
        <taxon>Cytophagia</taxon>
        <taxon>Cytophagales</taxon>
        <taxon>Cytophagaceae</taxon>
        <taxon>Spirosoma</taxon>
    </lineage>
</organism>
<name>A0A1I1ZPW4_9BACT</name>
<gene>
    <name evidence="3" type="ORF">SAMN05216167_112151</name>
</gene>
<feature type="transmembrane region" description="Helical" evidence="2">
    <location>
        <begin position="100"/>
        <end position="121"/>
    </location>
</feature>